<comment type="caution">
    <text evidence="3">The sequence shown here is derived from an EMBL/GenBank/DDBJ whole genome shotgun (WGS) entry which is preliminary data.</text>
</comment>
<dbReference type="Proteomes" id="UP000663838">
    <property type="component" value="Unassembled WGS sequence"/>
</dbReference>
<dbReference type="PANTHER" id="PTHR15323">
    <property type="entry name" value="D123 PROTEIN"/>
    <property type="match status" value="1"/>
</dbReference>
<organism evidence="3 4">
    <name type="scientific">Rotaria socialis</name>
    <dbReference type="NCBI Taxonomy" id="392032"/>
    <lineage>
        <taxon>Eukaryota</taxon>
        <taxon>Metazoa</taxon>
        <taxon>Spiralia</taxon>
        <taxon>Gnathifera</taxon>
        <taxon>Rotifera</taxon>
        <taxon>Eurotatoria</taxon>
        <taxon>Bdelloidea</taxon>
        <taxon>Philodinida</taxon>
        <taxon>Philodinidae</taxon>
        <taxon>Rotaria</taxon>
    </lineage>
</organism>
<dbReference type="AlphaFoldDB" id="A0A820W0S5"/>
<name>A0A820W0S5_9BILA</name>
<evidence type="ECO:0000256" key="1">
    <source>
        <dbReference type="ARBA" id="ARBA00011047"/>
    </source>
</evidence>
<proteinExistence type="inferred from homology"/>
<comment type="similarity">
    <text evidence="1">Belongs to the CDC123 family.</text>
</comment>
<dbReference type="InterPro" id="IPR009772">
    <property type="entry name" value="CDC123"/>
</dbReference>
<accession>A0A820W0S5</accession>
<evidence type="ECO:0000313" key="3">
    <source>
        <dbReference type="EMBL" id="CAF4509338.1"/>
    </source>
</evidence>
<evidence type="ECO:0000313" key="4">
    <source>
        <dbReference type="Proteomes" id="UP000663838"/>
    </source>
</evidence>
<evidence type="ECO:0000313" key="2">
    <source>
        <dbReference type="EMBL" id="CAF4129957.1"/>
    </source>
</evidence>
<evidence type="ECO:0008006" key="5">
    <source>
        <dbReference type="Google" id="ProtNLM"/>
    </source>
</evidence>
<dbReference type="EMBL" id="CAJOBS010000154">
    <property type="protein sequence ID" value="CAF4509338.1"/>
    <property type="molecule type" value="Genomic_DNA"/>
</dbReference>
<dbReference type="PANTHER" id="PTHR15323:SF6">
    <property type="entry name" value="CELL DIVISION CYCLE PROTEIN 123 HOMOLOG"/>
    <property type="match status" value="1"/>
</dbReference>
<dbReference type="EMBL" id="CAJOBO010000103">
    <property type="protein sequence ID" value="CAF4129957.1"/>
    <property type="molecule type" value="Genomic_DNA"/>
</dbReference>
<dbReference type="GO" id="GO:0005737">
    <property type="term" value="C:cytoplasm"/>
    <property type="evidence" value="ECO:0007669"/>
    <property type="project" value="TreeGrafter"/>
</dbReference>
<dbReference type="Pfam" id="PF07065">
    <property type="entry name" value="D123"/>
    <property type="match status" value="1"/>
</dbReference>
<reference evidence="3" key="1">
    <citation type="submission" date="2021-02" db="EMBL/GenBank/DDBJ databases">
        <authorList>
            <person name="Nowell W R."/>
        </authorList>
    </citation>
    <scope>NUCLEOTIDE SEQUENCE</scope>
</reference>
<protein>
    <recommendedName>
        <fullName evidence="5">Cell division cycle protein 123 homolog</fullName>
    </recommendedName>
</protein>
<gene>
    <name evidence="2" type="ORF">HFQ381_LOCUS2997</name>
    <name evidence="3" type="ORF">TOA249_LOCUS4127</name>
</gene>
<dbReference type="Proteomes" id="UP000663851">
    <property type="component" value="Unassembled WGS sequence"/>
</dbReference>
<sequence length="397" mass="46760">MSDSFAEQLSNVKLKSSKNKTKDFSDPKLAGEFEVNTYLINMIKVGFITKDQISAYQKTALEANMEEWQMLLVDETFPTIYCPITYSDAKHFIRIFERYFQKLHEHQLFDQIRAQMHTCFDDDQEEKQWYEQIKERLQKTIDQAFPDTKNFFAKTSSRSAKDTCIFKEDFLQIYRRELSKFPDPLQENSRITALLTAAFLSLCVTSAADVLSMFIISERIYQDMLLATEAQNTADSLFKENIILRPFIPIDVDMEFRGFVFQRRLTCISQYNYLIYSQRLCEWKDNILEKILSFFNDIVRIKLNQYKSNSYVIDFALAKGDDESVNSMKVWVIELNPFMETTDGALFSWQHERDVLEGQANENKDKTLFRITERVRPGSWTMLPISIRQWIKDESGL</sequence>